<dbReference type="Proteomes" id="UP000481030">
    <property type="component" value="Unassembled WGS sequence"/>
</dbReference>
<keyword evidence="3" id="KW-1185">Reference proteome</keyword>
<comment type="caution">
    <text evidence="2">The sequence shown here is derived from an EMBL/GenBank/DDBJ whole genome shotgun (WGS) entry which is preliminary data.</text>
</comment>
<dbReference type="EMBL" id="WBOS01000025">
    <property type="protein sequence ID" value="KAB2328673.1"/>
    <property type="molecule type" value="Genomic_DNA"/>
</dbReference>
<name>A0A6L3V2R9_9BACI</name>
<proteinExistence type="predicted"/>
<protein>
    <submittedName>
        <fullName evidence="2">Uncharacterized protein</fullName>
    </submittedName>
</protein>
<keyword evidence="1" id="KW-0472">Membrane</keyword>
<organism evidence="2 3">
    <name type="scientific">Cytobacillus depressus</name>
    <dbReference type="NCBI Taxonomy" id="1602942"/>
    <lineage>
        <taxon>Bacteria</taxon>
        <taxon>Bacillati</taxon>
        <taxon>Bacillota</taxon>
        <taxon>Bacilli</taxon>
        <taxon>Bacillales</taxon>
        <taxon>Bacillaceae</taxon>
        <taxon>Cytobacillus</taxon>
    </lineage>
</organism>
<sequence>MLTAQNSSRKITKILVNMFGVKGNVMDKVKLYLKYRKKSYLLNTALFIAGFIVVIFIFGPPKYYVVPILSMITAYGFLEFVEYKRWKKENH</sequence>
<accession>A0A6L3V2R9</accession>
<feature type="transmembrane region" description="Helical" evidence="1">
    <location>
        <begin position="64"/>
        <end position="81"/>
    </location>
</feature>
<reference evidence="2 3" key="1">
    <citation type="journal article" date="2016" name="Antonie Van Leeuwenhoek">
        <title>Bacillus depressus sp. nov., isolated from soil of a sunflower field.</title>
        <authorList>
            <person name="Wei X."/>
            <person name="Xin D."/>
            <person name="Xin Y."/>
            <person name="Zhang H."/>
            <person name="Wang T."/>
            <person name="Zhang J."/>
        </authorList>
    </citation>
    <scope>NUCLEOTIDE SEQUENCE [LARGE SCALE GENOMIC DNA]</scope>
    <source>
        <strain evidence="2 3">BZ1</strain>
    </source>
</reference>
<evidence type="ECO:0000256" key="1">
    <source>
        <dbReference type="SAM" id="Phobius"/>
    </source>
</evidence>
<gene>
    <name evidence="2" type="ORF">F7731_24430</name>
</gene>
<keyword evidence="1" id="KW-1133">Transmembrane helix</keyword>
<keyword evidence="1" id="KW-0812">Transmembrane</keyword>
<evidence type="ECO:0000313" key="3">
    <source>
        <dbReference type="Proteomes" id="UP000481030"/>
    </source>
</evidence>
<feature type="transmembrane region" description="Helical" evidence="1">
    <location>
        <begin position="40"/>
        <end position="58"/>
    </location>
</feature>
<dbReference type="AlphaFoldDB" id="A0A6L3V2R9"/>
<evidence type="ECO:0000313" key="2">
    <source>
        <dbReference type="EMBL" id="KAB2328673.1"/>
    </source>
</evidence>